<dbReference type="Pfam" id="PF00625">
    <property type="entry name" value="Guanylate_kin"/>
    <property type="match status" value="1"/>
</dbReference>
<evidence type="ECO:0000256" key="7">
    <source>
        <dbReference type="ARBA" id="ARBA00022840"/>
    </source>
</evidence>
<keyword evidence="4 9" id="KW-0808">Transferase</keyword>
<dbReference type="AlphaFoldDB" id="A0A1L4BSY1"/>
<dbReference type="EMBL" id="CP016796">
    <property type="protein sequence ID" value="API86956.1"/>
    <property type="molecule type" value="Genomic_DNA"/>
</dbReference>
<keyword evidence="7 9" id="KW-0067">ATP-binding</keyword>
<organism evidence="11 12">
    <name type="scientific">Francisella uliginis</name>
    <dbReference type="NCBI Taxonomy" id="573570"/>
    <lineage>
        <taxon>Bacteria</taxon>
        <taxon>Pseudomonadati</taxon>
        <taxon>Pseudomonadota</taxon>
        <taxon>Gammaproteobacteria</taxon>
        <taxon>Thiotrichales</taxon>
        <taxon>Francisellaceae</taxon>
        <taxon>Francisella</taxon>
    </lineage>
</organism>
<evidence type="ECO:0000256" key="2">
    <source>
        <dbReference type="ARBA" id="ARBA00012961"/>
    </source>
</evidence>
<evidence type="ECO:0000256" key="3">
    <source>
        <dbReference type="ARBA" id="ARBA00016296"/>
    </source>
</evidence>
<dbReference type="SUPFAM" id="SSF52540">
    <property type="entry name" value="P-loop containing nucleoside triphosphate hydrolases"/>
    <property type="match status" value="1"/>
</dbReference>
<evidence type="ECO:0000256" key="1">
    <source>
        <dbReference type="ARBA" id="ARBA00005790"/>
    </source>
</evidence>
<sequence length="190" mass="21648">MSNYIFIVSAPSGAGKSSLLKAFLETQVGRDNFAVATSHTTRAPRTGETNGKEYHFVSIAEFEQMLRKDGFIEYAKVFKNYYGTSKAEIDKLLAEGKNIILEIDWQGAQQTRVIYGSRAKSIFILPPSMDELRKRLETRNTDSKDIIDYRMDQAEAEISHANEFDYQLVNDDFSQSLEQLCEYFEANIQG</sequence>
<feature type="domain" description="Guanylate kinase-like" evidence="10">
    <location>
        <begin position="3"/>
        <end position="185"/>
    </location>
</feature>
<dbReference type="PROSITE" id="PS50052">
    <property type="entry name" value="GUANYLATE_KINASE_2"/>
    <property type="match status" value="1"/>
</dbReference>
<dbReference type="KEGG" id="frx:F7310_06115"/>
<comment type="similarity">
    <text evidence="1 9">Belongs to the guanylate kinase family.</text>
</comment>
<dbReference type="InterPro" id="IPR017665">
    <property type="entry name" value="Guanylate_kinase"/>
</dbReference>
<dbReference type="Gene3D" id="3.30.63.10">
    <property type="entry name" value="Guanylate Kinase phosphate binding domain"/>
    <property type="match status" value="1"/>
</dbReference>
<dbReference type="InterPro" id="IPR027417">
    <property type="entry name" value="P-loop_NTPase"/>
</dbReference>
<dbReference type="GO" id="GO:0005829">
    <property type="term" value="C:cytosol"/>
    <property type="evidence" value="ECO:0007669"/>
    <property type="project" value="TreeGrafter"/>
</dbReference>
<dbReference type="PANTHER" id="PTHR23117:SF13">
    <property type="entry name" value="GUANYLATE KINASE"/>
    <property type="match status" value="1"/>
</dbReference>
<evidence type="ECO:0000256" key="6">
    <source>
        <dbReference type="ARBA" id="ARBA00022777"/>
    </source>
</evidence>
<dbReference type="PROSITE" id="PS00856">
    <property type="entry name" value="GUANYLATE_KINASE_1"/>
    <property type="match status" value="1"/>
</dbReference>
<dbReference type="EC" id="2.7.4.8" evidence="2 9"/>
<keyword evidence="5 9" id="KW-0547">Nucleotide-binding</keyword>
<comment type="catalytic activity">
    <reaction evidence="9">
        <text>GMP + ATP = GDP + ADP</text>
        <dbReference type="Rhea" id="RHEA:20780"/>
        <dbReference type="ChEBI" id="CHEBI:30616"/>
        <dbReference type="ChEBI" id="CHEBI:58115"/>
        <dbReference type="ChEBI" id="CHEBI:58189"/>
        <dbReference type="ChEBI" id="CHEBI:456216"/>
        <dbReference type="EC" id="2.7.4.8"/>
    </reaction>
</comment>
<evidence type="ECO:0000313" key="12">
    <source>
        <dbReference type="Proteomes" id="UP000184222"/>
    </source>
</evidence>
<gene>
    <name evidence="9" type="primary">gmk</name>
    <name evidence="11" type="ORF">F7310_06115</name>
</gene>
<dbReference type="OrthoDB" id="9808150at2"/>
<keyword evidence="6 9" id="KW-0418">Kinase</keyword>
<name>A0A1L4BSY1_9GAMM</name>
<reference evidence="11 12" key="1">
    <citation type="journal article" date="2016" name="Appl. Environ. Microbiol.">
        <title>Whole genome relationships among Francisella bacteria of diverse origin define new species and provide specific regions for detection.</title>
        <authorList>
            <person name="Challacombe J.F."/>
            <person name="Petersen J.M."/>
            <person name="Gallegos-Graves V."/>
            <person name="Hodge D."/>
            <person name="Pillai S."/>
            <person name="Kuske C.R."/>
        </authorList>
    </citation>
    <scope>NUCLEOTIDE SEQUENCE [LARGE SCALE GENOMIC DNA]</scope>
    <source>
        <strain evidence="12">TX07-7310</strain>
    </source>
</reference>
<keyword evidence="12" id="KW-1185">Reference proteome</keyword>
<comment type="function">
    <text evidence="9">Essential for recycling GMP and indirectly, cGMP.</text>
</comment>
<evidence type="ECO:0000313" key="11">
    <source>
        <dbReference type="EMBL" id="API86956.1"/>
    </source>
</evidence>
<feature type="binding site" evidence="9">
    <location>
        <begin position="10"/>
        <end position="17"/>
    </location>
    <ligand>
        <name>ATP</name>
        <dbReference type="ChEBI" id="CHEBI:30616"/>
    </ligand>
</feature>
<dbReference type="NCBIfam" id="TIGR03263">
    <property type="entry name" value="guanyl_kin"/>
    <property type="match status" value="1"/>
</dbReference>
<evidence type="ECO:0000256" key="4">
    <source>
        <dbReference type="ARBA" id="ARBA00022679"/>
    </source>
</evidence>
<dbReference type="InterPro" id="IPR020590">
    <property type="entry name" value="Guanylate_kinase_CS"/>
</dbReference>
<evidence type="ECO:0000259" key="10">
    <source>
        <dbReference type="PROSITE" id="PS50052"/>
    </source>
</evidence>
<dbReference type="CDD" id="cd00071">
    <property type="entry name" value="GMPK"/>
    <property type="match status" value="1"/>
</dbReference>
<dbReference type="InterPro" id="IPR008144">
    <property type="entry name" value="Guanylate_kin-like_dom"/>
</dbReference>
<dbReference type="RefSeq" id="WP_072712547.1">
    <property type="nucleotide sequence ID" value="NZ_CP016796.1"/>
</dbReference>
<proteinExistence type="inferred from homology"/>
<evidence type="ECO:0000256" key="5">
    <source>
        <dbReference type="ARBA" id="ARBA00022741"/>
    </source>
</evidence>
<protein>
    <recommendedName>
        <fullName evidence="3 9">Guanylate kinase</fullName>
        <ecNumber evidence="2 9">2.7.4.8</ecNumber>
    </recommendedName>
    <alternativeName>
        <fullName evidence="8 9">GMP kinase</fullName>
    </alternativeName>
</protein>
<evidence type="ECO:0000256" key="8">
    <source>
        <dbReference type="ARBA" id="ARBA00030128"/>
    </source>
</evidence>
<dbReference type="HAMAP" id="MF_00328">
    <property type="entry name" value="Guanylate_kinase"/>
    <property type="match status" value="1"/>
</dbReference>
<accession>A0A1L4BSY1</accession>
<dbReference type="SMART" id="SM00072">
    <property type="entry name" value="GuKc"/>
    <property type="match status" value="1"/>
</dbReference>
<keyword evidence="9" id="KW-0963">Cytoplasm</keyword>
<dbReference type="FunFam" id="3.30.63.10:FF:000002">
    <property type="entry name" value="Guanylate kinase 1"/>
    <property type="match status" value="1"/>
</dbReference>
<dbReference type="Gene3D" id="3.40.50.300">
    <property type="entry name" value="P-loop containing nucleotide triphosphate hydrolases"/>
    <property type="match status" value="1"/>
</dbReference>
<dbReference type="Proteomes" id="UP000184222">
    <property type="component" value="Chromosome"/>
</dbReference>
<comment type="subcellular location">
    <subcellularLocation>
        <location evidence="9">Cytoplasm</location>
    </subcellularLocation>
</comment>
<dbReference type="PANTHER" id="PTHR23117">
    <property type="entry name" value="GUANYLATE KINASE-RELATED"/>
    <property type="match status" value="1"/>
</dbReference>
<dbReference type="STRING" id="573570.F7310_06115"/>
<dbReference type="GO" id="GO:0004385">
    <property type="term" value="F:GMP kinase activity"/>
    <property type="evidence" value="ECO:0007669"/>
    <property type="project" value="UniProtKB-UniRule"/>
</dbReference>
<dbReference type="InterPro" id="IPR008145">
    <property type="entry name" value="GK/Ca_channel_bsu"/>
</dbReference>
<dbReference type="GO" id="GO:0005524">
    <property type="term" value="F:ATP binding"/>
    <property type="evidence" value="ECO:0007669"/>
    <property type="project" value="UniProtKB-UniRule"/>
</dbReference>
<evidence type="ECO:0000256" key="9">
    <source>
        <dbReference type="HAMAP-Rule" id="MF_00328"/>
    </source>
</evidence>